<dbReference type="GO" id="GO:0008146">
    <property type="term" value="F:sulfotransferase activity"/>
    <property type="evidence" value="ECO:0007669"/>
    <property type="project" value="InterPro"/>
</dbReference>
<keyword evidence="2" id="KW-0325">Glycoprotein</keyword>
<reference evidence="4 5" key="1">
    <citation type="submission" date="2019-10" db="EMBL/GenBank/DDBJ databases">
        <title>Genome sequence of Phaeocystidibacter marisrubri JCM30614 (type strain).</title>
        <authorList>
            <person name="Bowman J.P."/>
        </authorList>
    </citation>
    <scope>NUCLEOTIDE SEQUENCE [LARGE SCALE GENOMIC DNA]</scope>
    <source>
        <strain evidence="4 5">JCM 30614</strain>
    </source>
</reference>
<keyword evidence="5" id="KW-1185">Reference proteome</keyword>
<evidence type="ECO:0000256" key="1">
    <source>
        <dbReference type="ARBA" id="ARBA00022679"/>
    </source>
</evidence>
<dbReference type="Proteomes" id="UP000484164">
    <property type="component" value="Unassembled WGS sequence"/>
</dbReference>
<evidence type="ECO:0000313" key="5">
    <source>
        <dbReference type="Proteomes" id="UP000484164"/>
    </source>
</evidence>
<accession>A0A6L3ZGV7</accession>
<organism evidence="4 5">
    <name type="scientific">Phaeocystidibacter marisrubri</name>
    <dbReference type="NCBI Taxonomy" id="1577780"/>
    <lineage>
        <taxon>Bacteria</taxon>
        <taxon>Pseudomonadati</taxon>
        <taxon>Bacteroidota</taxon>
        <taxon>Flavobacteriia</taxon>
        <taxon>Flavobacteriales</taxon>
        <taxon>Phaeocystidibacteraceae</taxon>
        <taxon>Phaeocystidibacter</taxon>
    </lineage>
</organism>
<dbReference type="OrthoDB" id="981508at2"/>
<proteinExistence type="predicted"/>
<dbReference type="Pfam" id="PF00685">
    <property type="entry name" value="Sulfotransfer_1"/>
    <property type="match status" value="1"/>
</dbReference>
<name>A0A6L3ZGV7_9FLAO</name>
<evidence type="ECO:0000313" key="4">
    <source>
        <dbReference type="EMBL" id="KAB2817151.1"/>
    </source>
</evidence>
<evidence type="ECO:0000259" key="3">
    <source>
        <dbReference type="Pfam" id="PF00685"/>
    </source>
</evidence>
<dbReference type="SUPFAM" id="SSF52540">
    <property type="entry name" value="P-loop containing nucleoside triphosphate hydrolases"/>
    <property type="match status" value="1"/>
</dbReference>
<feature type="domain" description="Sulfotransferase" evidence="3">
    <location>
        <begin position="12"/>
        <end position="193"/>
    </location>
</feature>
<dbReference type="AlphaFoldDB" id="A0A6L3ZGV7"/>
<dbReference type="EMBL" id="WBVQ01000001">
    <property type="protein sequence ID" value="KAB2817151.1"/>
    <property type="molecule type" value="Genomic_DNA"/>
</dbReference>
<sequence length="285" mass="33365">MTTESSILKLPEFIIGGAPKCGTSSLYFWLAAHPEVYGSPVKETFFYSDAKNNFGPGPHCSKDDVSVYAKYFQAASAHQKAFEATAHYLYCDNARTELMNLPTQPKMIFLLREPSMQMFSHYRMIRYRLNGKQTTFEDYCKKEDWHRLADYSLHLSKWLEQWGHERVRVYLFEDLMRNKEAVLSDISNFLDIDSDFYSNFDFEHRNKTVKIKSGGLHQFGLKVQRYIPHGVQKLLLPLYMKFNSDVLPEMTDAERALLATLKSEKRADREELQQLIPYLPLQLWD</sequence>
<keyword evidence="1 4" id="KW-0808">Transferase</keyword>
<comment type="caution">
    <text evidence="4">The sequence shown here is derived from an EMBL/GenBank/DDBJ whole genome shotgun (WGS) entry which is preliminary data.</text>
</comment>
<dbReference type="Gene3D" id="3.40.50.300">
    <property type="entry name" value="P-loop containing nucleotide triphosphate hydrolases"/>
    <property type="match status" value="1"/>
</dbReference>
<dbReference type="PANTHER" id="PTHR10605:SF56">
    <property type="entry name" value="BIFUNCTIONAL HEPARAN SULFATE N-DEACETYLASE_N-SULFOTRANSFERASE"/>
    <property type="match status" value="1"/>
</dbReference>
<dbReference type="InterPro" id="IPR037359">
    <property type="entry name" value="NST/OST"/>
</dbReference>
<gene>
    <name evidence="4" type="ORF">F8C82_01775</name>
</gene>
<protein>
    <submittedName>
        <fullName evidence="4">Sulfotransferase</fullName>
    </submittedName>
</protein>
<dbReference type="PANTHER" id="PTHR10605">
    <property type="entry name" value="HEPARAN SULFATE SULFOTRANSFERASE"/>
    <property type="match status" value="1"/>
</dbReference>
<dbReference type="InterPro" id="IPR000863">
    <property type="entry name" value="Sulfotransferase_dom"/>
</dbReference>
<dbReference type="InterPro" id="IPR027417">
    <property type="entry name" value="P-loop_NTPase"/>
</dbReference>
<evidence type="ECO:0000256" key="2">
    <source>
        <dbReference type="ARBA" id="ARBA00023180"/>
    </source>
</evidence>